<evidence type="ECO:0000256" key="1">
    <source>
        <dbReference type="ARBA" id="ARBA00022729"/>
    </source>
</evidence>
<dbReference type="PANTHER" id="PTHR35869">
    <property type="entry name" value="OUTER-MEMBRANE LIPOPROTEIN CARRIER PROTEIN"/>
    <property type="match status" value="1"/>
</dbReference>
<keyword evidence="1" id="KW-0732">Signal</keyword>
<keyword evidence="2" id="KW-0449">Lipoprotein</keyword>
<sequence length="228" mass="26354">METSLEQGRYPKFISRSFFKIQHGNGERMLSYIRITLLTLLLSTFPLSAEEAHDYSRYETYLNGLKTFQGNFSHISNGKEASGTLKMSRPWKMRLDYNPPQALIVVTNEKWLLTYDKDLEESNYLSLSSTPAEFILRPHIQFSGDVEVTNIVRRRDDTTEITLVKREEHDAGHITLIFKENPLSLKEWTIVDAQGSKTTVSLENVKTDVTFPDKLFKFPKPNVVQQIF</sequence>
<keyword evidence="3" id="KW-1185">Reference proteome</keyword>
<reference evidence="2 3" key="1">
    <citation type="journal article" date="2024" name="Environ. Microbiol.">
        <title>Novel evolutionary insights on the interactions of the Holosporales (Alphaproteobacteria) with eukaryotic hosts from comparative genomics.</title>
        <authorList>
            <person name="Giovannini M."/>
            <person name="Petroni G."/>
            <person name="Castelli M."/>
        </authorList>
    </citation>
    <scope>NUCLEOTIDE SEQUENCE [LARGE SCALE GENOMIC DNA]</scope>
    <source>
        <strain evidence="2 3">US_Bl 15I1</strain>
    </source>
</reference>
<accession>A0ABZ2C0C8</accession>
<dbReference type="PANTHER" id="PTHR35869:SF1">
    <property type="entry name" value="OUTER-MEMBRANE LIPOPROTEIN CARRIER PROTEIN"/>
    <property type="match status" value="1"/>
</dbReference>
<dbReference type="InterPro" id="IPR029046">
    <property type="entry name" value="LolA/LolB/LppX"/>
</dbReference>
<dbReference type="EMBL" id="CP133270">
    <property type="protein sequence ID" value="WVX65991.1"/>
    <property type="molecule type" value="Genomic_DNA"/>
</dbReference>
<dbReference type="InterPro" id="IPR004564">
    <property type="entry name" value="OM_lipoprot_carrier_LolA-like"/>
</dbReference>
<dbReference type="Pfam" id="PF03548">
    <property type="entry name" value="LolA"/>
    <property type="match status" value="1"/>
</dbReference>
<dbReference type="RefSeq" id="WP_331256551.1">
    <property type="nucleotide sequence ID" value="NZ_JAVHWZ010000002.1"/>
</dbReference>
<protein>
    <submittedName>
        <fullName evidence="2">Outer membrane lipoprotein carrier protein LolA</fullName>
    </submittedName>
</protein>
<dbReference type="Proteomes" id="UP001330434">
    <property type="component" value="Chromosome"/>
</dbReference>
<gene>
    <name evidence="2" type="ORF">Bealeia1_00161</name>
</gene>
<organism evidence="2 3">
    <name type="scientific">Candidatus Bealeia paramacronuclearis</name>
    <dbReference type="NCBI Taxonomy" id="1921001"/>
    <lineage>
        <taxon>Bacteria</taxon>
        <taxon>Pseudomonadati</taxon>
        <taxon>Pseudomonadota</taxon>
        <taxon>Alphaproteobacteria</taxon>
        <taxon>Holosporales</taxon>
        <taxon>Holosporaceae</taxon>
        <taxon>Candidatus Bealeia</taxon>
    </lineage>
</organism>
<dbReference type="SUPFAM" id="SSF89392">
    <property type="entry name" value="Prokaryotic lipoproteins and lipoprotein localization factors"/>
    <property type="match status" value="1"/>
</dbReference>
<dbReference type="Gene3D" id="2.50.20.10">
    <property type="entry name" value="Lipoprotein localisation LolA/LolB/LppX"/>
    <property type="match status" value="1"/>
</dbReference>
<dbReference type="CDD" id="cd16325">
    <property type="entry name" value="LolA"/>
    <property type="match status" value="1"/>
</dbReference>
<evidence type="ECO:0000313" key="2">
    <source>
        <dbReference type="EMBL" id="WVX65991.1"/>
    </source>
</evidence>
<proteinExistence type="predicted"/>
<name>A0ABZ2C0C8_9PROT</name>
<evidence type="ECO:0000313" key="3">
    <source>
        <dbReference type="Proteomes" id="UP001330434"/>
    </source>
</evidence>